<organism evidence="9 10">
    <name type="scientific">Seiridium cardinale</name>
    <dbReference type="NCBI Taxonomy" id="138064"/>
    <lineage>
        <taxon>Eukaryota</taxon>
        <taxon>Fungi</taxon>
        <taxon>Dikarya</taxon>
        <taxon>Ascomycota</taxon>
        <taxon>Pezizomycotina</taxon>
        <taxon>Sordariomycetes</taxon>
        <taxon>Xylariomycetidae</taxon>
        <taxon>Amphisphaeriales</taxon>
        <taxon>Sporocadaceae</taxon>
        <taxon>Seiridium</taxon>
    </lineage>
</organism>
<dbReference type="PRINTS" id="PR01415">
    <property type="entry name" value="ANKYRIN"/>
</dbReference>
<feature type="repeat" description="ANK" evidence="6">
    <location>
        <begin position="1059"/>
        <end position="1088"/>
    </location>
</feature>
<dbReference type="PROSITE" id="PS50297">
    <property type="entry name" value="ANK_REP_REGION"/>
    <property type="match status" value="7"/>
</dbReference>
<gene>
    <name evidence="9" type="ORF">SCAR479_00315</name>
</gene>
<feature type="repeat" description="ANK" evidence="6">
    <location>
        <begin position="1160"/>
        <end position="1192"/>
    </location>
</feature>
<feature type="repeat" description="ANK" evidence="6">
    <location>
        <begin position="1462"/>
        <end position="1494"/>
    </location>
</feature>
<feature type="repeat" description="ANK" evidence="6">
    <location>
        <begin position="1122"/>
        <end position="1154"/>
    </location>
</feature>
<evidence type="ECO:0000313" key="10">
    <source>
        <dbReference type="Proteomes" id="UP001465668"/>
    </source>
</evidence>
<evidence type="ECO:0000256" key="3">
    <source>
        <dbReference type="ARBA" id="ARBA00022771"/>
    </source>
</evidence>
<dbReference type="Gene3D" id="1.25.40.20">
    <property type="entry name" value="Ankyrin repeat-containing domain"/>
    <property type="match status" value="3"/>
</dbReference>
<keyword evidence="1" id="KW-0479">Metal-binding</keyword>
<dbReference type="Pfam" id="PF12796">
    <property type="entry name" value="Ank_2"/>
    <property type="match status" value="4"/>
</dbReference>
<evidence type="ECO:0000256" key="2">
    <source>
        <dbReference type="ARBA" id="ARBA00022737"/>
    </source>
</evidence>
<comment type="caution">
    <text evidence="9">The sequence shown here is derived from an EMBL/GenBank/DDBJ whole genome shotgun (WGS) entry which is preliminary data.</text>
</comment>
<feature type="repeat" description="ANK" evidence="6">
    <location>
        <begin position="1261"/>
        <end position="1296"/>
    </location>
</feature>
<dbReference type="InterPro" id="IPR036770">
    <property type="entry name" value="Ankyrin_rpt-contain_sf"/>
</dbReference>
<keyword evidence="5 6" id="KW-0040">ANK repeat</keyword>
<evidence type="ECO:0000259" key="8">
    <source>
        <dbReference type="Pfam" id="PF24883"/>
    </source>
</evidence>
<feature type="repeat" description="ANK" evidence="6">
    <location>
        <begin position="1528"/>
        <end position="1560"/>
    </location>
</feature>
<keyword evidence="10" id="KW-1185">Reference proteome</keyword>
<keyword evidence="2" id="KW-0677">Repeat</keyword>
<evidence type="ECO:0000313" key="9">
    <source>
        <dbReference type="EMBL" id="KAK9783756.1"/>
    </source>
</evidence>
<proteinExistence type="predicted"/>
<dbReference type="InterPro" id="IPR043145">
    <property type="entry name" value="Znf_ZZ_sf"/>
</dbReference>
<dbReference type="PANTHER" id="PTHR24123:SF33">
    <property type="entry name" value="PROTEIN HOS4"/>
    <property type="match status" value="1"/>
</dbReference>
<reference evidence="9 10" key="1">
    <citation type="submission" date="2024-02" db="EMBL/GenBank/DDBJ databases">
        <title>First draft genome assembly of two strains of Seiridium cardinale.</title>
        <authorList>
            <person name="Emiliani G."/>
            <person name="Scali E."/>
        </authorList>
    </citation>
    <scope>NUCLEOTIDE SEQUENCE [LARGE SCALE GENOMIC DNA]</scope>
    <source>
        <strain evidence="9 10">BM-138-000479</strain>
    </source>
</reference>
<dbReference type="PANTHER" id="PTHR24123">
    <property type="entry name" value="ANKYRIN REPEAT-CONTAINING"/>
    <property type="match status" value="1"/>
</dbReference>
<feature type="domain" description="Nephrocystin 3-like N-terminal" evidence="8">
    <location>
        <begin position="436"/>
        <end position="598"/>
    </location>
</feature>
<dbReference type="InterPro" id="IPR056884">
    <property type="entry name" value="NPHP3-like_N"/>
</dbReference>
<sequence>MQLSRFRCIRTDILQDPAQLRLINKGRCWGPNHADDYGLGLGHTSTSLIGDEANERTPAAAQQKSFLEILNMSDKSSAASVDSSIDASPLVANIAAARIAETSTGDTVAGHTQWQGADLSQSIDLDEHKQSYSGDRLPEYGAEGLLTLRHPSNAPADSDEAPEFEFDIIVVHGLLGAQRPPWSNPGSGNSGWLDQQGAWNGSHITSFGYDVSKVLSGTLTRSTIRNIALDLLRGLLAERAKRTTALPIMFVAHDIGGIIVKDALTTAALNPKSFGDIFDFARVLLFYGCPHRAKDQLDMEERFSRFFYREDAARLPSTSRSTSHLAEAVLEINSRFFNSKHFFQSYILSIYSGNSEYDIDNVFDGFTGTMGVPFEVRIENCLANGSDGSKIEETLKRIKSQLGVDISGIDNVRSLISASSPLLPLATGPSLKSPFSWLTNDASYKSWYNQRRPQLLYLHSSVNVRGASEYIFYDLDKLHHNNNGQIVLYFTFNQHDIRRDTIQDMLATFLAQIIGHFPTITDTATGQFTQHRLQRSWNYNDLLYWFDCYRQIGEIEGISCVINHFDECDPASRKDFLDVFRHKSQTEERPWRLLITSRKPGILADELHEAGWPVLDLEKMAPSTNDAQPVMMTTNDTIKHALMARHPELRCYGELIDHEFRTIANLEPGVCQLIVDHVTSTNKWPMHQTIHDTFGPVEDLSLQTVLQKILTKVPDKPLVVYVLSWILYSVRPPTTWELEEAISFAVQPSPSGGLIPSRPKSIEDFLNSLAGIVSREEHDLLVVQSDIRDLLTMDISSKTGNIKRDHTDIDDTSMVFGYICDNLRRSAHKVIVRACLRCLQTEEAKEKLMALYATSEHRETHTEICCDRTSLYDYAIQFWLHHLKQAVMNQDDNFEEDVVFFIRSGNVESWLAALWALANPVTRSEQPYATIRPILVGAGLLELADTLGDGDEDTSAAMIEACLNGHVSVSMELLSRTSYSTESLEKALVAAGSYGAEFIWLRVIDHIKVNYPEFPWQDQGSQVARASWLGLCGVLKTLIEAKCPLEVPDPITKTFFPVSPLRYATRTNHVEAVRLLLESGADPRHRNDTGLTVLHLAAGLGNTEVINVLVDWKSDINSRAGDLTTPVYQACLWGNFGAAELLLSRGADPNISDRYDQDEPGWSPLIVAIQESHVECARTMIKGGADPNTVGLSGTALVYTILYQSFDTCKLLVEQGANVNHPRDKYSPLKTALLLGSSDRRLEIVRLLVENDAKVNEDEANNSNPLILASWLDAPDNLAVVDLLLSHGADVNCENEDGLRPISIAVTKADIALLRRLLEDQKIDFNSCKKGMSTPLMMANDNAEITRILLESGADPNYTPEGQGPPIMAAVMADNAEVVNLLIKYGAAIDPPVELMDEARWEPMEYAVVCGKPDMIRILGDGGADVNRRWGNLRTLVHKAMQGDGLRTLLEFRPDINVQAEEGNAPLHEIYPNTPEENVRLLIRAGADINAVDKDDTTPLANAIRNGHGPAARFLMSRKPHVNIASPDWGGPLHLACNRGMFEIAQDLIDAGANVNQRVSGTPGTPLISVFVGYGGRTCEDDEVKARVIDLLLASGADITETSGMLANVIAAVALKGSPYMLRLMLSRGGQAGVRDIMGRLPLHLAALRGDLECVNVLLEAGEDVGMPDKVGRNALHWAVQGGDLEVVERMLTKLGKDSINQPDKDGWTPLCWAARGCGAAMDIRIVDEEDQYEFLKKLLEKGARLEDVSIIPDRPWTPLVIAKHHRRTSNILDLLTSDVQATGNNQEGLPEALGKHELTEHNSYCDYCLYSIFGVNYECTTCNDFALCYKCYNSRGVLHNPDHEFKEIGPEFNFEAPSEHSWPPYGVESSASESASEPSSYFASEPDDVMKDDENRACGEVIGVD</sequence>
<dbReference type="Gene3D" id="3.30.60.90">
    <property type="match status" value="1"/>
</dbReference>
<evidence type="ECO:0000256" key="5">
    <source>
        <dbReference type="ARBA" id="ARBA00023043"/>
    </source>
</evidence>
<evidence type="ECO:0000256" key="7">
    <source>
        <dbReference type="SAM" id="MobiDB-lite"/>
    </source>
</evidence>
<feature type="repeat" description="ANK" evidence="6">
    <location>
        <begin position="1089"/>
        <end position="1121"/>
    </location>
</feature>
<dbReference type="EMBL" id="JARVKM010000001">
    <property type="protein sequence ID" value="KAK9783756.1"/>
    <property type="molecule type" value="Genomic_DNA"/>
</dbReference>
<evidence type="ECO:0000256" key="4">
    <source>
        <dbReference type="ARBA" id="ARBA00022833"/>
    </source>
</evidence>
<dbReference type="SUPFAM" id="SSF48403">
    <property type="entry name" value="Ankyrin repeat"/>
    <property type="match status" value="3"/>
</dbReference>
<evidence type="ECO:0000256" key="1">
    <source>
        <dbReference type="ARBA" id="ARBA00022723"/>
    </source>
</evidence>
<dbReference type="Pfam" id="PF00023">
    <property type="entry name" value="Ank"/>
    <property type="match status" value="1"/>
</dbReference>
<dbReference type="SUPFAM" id="SSF57850">
    <property type="entry name" value="RING/U-box"/>
    <property type="match status" value="1"/>
</dbReference>
<name>A0ABR2YA42_9PEZI</name>
<dbReference type="InterPro" id="IPR002110">
    <property type="entry name" value="Ankyrin_rpt"/>
</dbReference>
<evidence type="ECO:0000256" key="6">
    <source>
        <dbReference type="PROSITE-ProRule" id="PRU00023"/>
    </source>
</evidence>
<feature type="compositionally biased region" description="Low complexity" evidence="7">
    <location>
        <begin position="1869"/>
        <end position="1885"/>
    </location>
</feature>
<protein>
    <submittedName>
        <fullName evidence="9">ZZ-type domain-containing protein</fullName>
    </submittedName>
</protein>
<feature type="repeat" description="ANK" evidence="6">
    <location>
        <begin position="1638"/>
        <end position="1670"/>
    </location>
</feature>
<dbReference type="Pfam" id="PF24883">
    <property type="entry name" value="NPHP3_N"/>
    <property type="match status" value="1"/>
</dbReference>
<dbReference type="CDD" id="cd02249">
    <property type="entry name" value="ZZ"/>
    <property type="match status" value="1"/>
</dbReference>
<keyword evidence="4" id="KW-0862">Zinc</keyword>
<feature type="region of interest" description="Disordered" evidence="7">
    <location>
        <begin position="1859"/>
        <end position="1894"/>
    </location>
</feature>
<dbReference type="PROSITE" id="PS50088">
    <property type="entry name" value="ANK_REPEAT"/>
    <property type="match status" value="8"/>
</dbReference>
<accession>A0ABR2YA42</accession>
<dbReference type="InterPro" id="IPR051165">
    <property type="entry name" value="Multifunctional_ANK_Repeat"/>
</dbReference>
<keyword evidence="3" id="KW-0863">Zinc-finger</keyword>
<dbReference type="Proteomes" id="UP001465668">
    <property type="component" value="Unassembled WGS sequence"/>
</dbReference>
<dbReference type="SMART" id="SM00248">
    <property type="entry name" value="ANK"/>
    <property type="match status" value="18"/>
</dbReference>